<dbReference type="Gene3D" id="3.40.50.720">
    <property type="entry name" value="NAD(P)-binding Rossmann-like Domain"/>
    <property type="match status" value="1"/>
</dbReference>
<evidence type="ECO:0000256" key="2">
    <source>
        <dbReference type="ARBA" id="ARBA00023002"/>
    </source>
</evidence>
<keyword evidence="2" id="KW-0560">Oxidoreductase</keyword>
<dbReference type="InterPro" id="IPR036291">
    <property type="entry name" value="NAD(P)-bd_dom_sf"/>
</dbReference>
<dbReference type="Pfam" id="PF13561">
    <property type="entry name" value="adh_short_C2"/>
    <property type="match status" value="1"/>
</dbReference>
<dbReference type="SUPFAM" id="SSF51735">
    <property type="entry name" value="NAD(P)-binding Rossmann-fold domains"/>
    <property type="match status" value="1"/>
</dbReference>
<dbReference type="PANTHER" id="PTHR24321:SF8">
    <property type="entry name" value="ESTRADIOL 17-BETA-DEHYDROGENASE 8-RELATED"/>
    <property type="match status" value="1"/>
</dbReference>
<accession>A0ABR1IY75</accession>
<proteinExistence type="inferred from homology"/>
<dbReference type="PANTHER" id="PTHR24321">
    <property type="entry name" value="DEHYDROGENASES, SHORT CHAIN"/>
    <property type="match status" value="1"/>
</dbReference>
<reference evidence="3 4" key="1">
    <citation type="submission" date="2024-01" db="EMBL/GenBank/DDBJ databases">
        <title>A draft genome for the cacao thread blight pathogen Marasmiellus scandens.</title>
        <authorList>
            <person name="Baruah I.K."/>
            <person name="Leung J."/>
            <person name="Bukari Y."/>
            <person name="Amoako-Attah I."/>
            <person name="Meinhardt L.W."/>
            <person name="Bailey B.A."/>
            <person name="Cohen S.P."/>
        </authorList>
    </citation>
    <scope>NUCLEOTIDE SEQUENCE [LARGE SCALE GENOMIC DNA]</scope>
    <source>
        <strain evidence="3 4">GH-19</strain>
    </source>
</reference>
<comment type="caution">
    <text evidence="3">The sequence shown here is derived from an EMBL/GenBank/DDBJ whole genome shotgun (WGS) entry which is preliminary data.</text>
</comment>
<evidence type="ECO:0000313" key="4">
    <source>
        <dbReference type="Proteomes" id="UP001498398"/>
    </source>
</evidence>
<dbReference type="Proteomes" id="UP001498398">
    <property type="component" value="Unassembled WGS sequence"/>
</dbReference>
<organism evidence="3 4">
    <name type="scientific">Marasmiellus scandens</name>
    <dbReference type="NCBI Taxonomy" id="2682957"/>
    <lineage>
        <taxon>Eukaryota</taxon>
        <taxon>Fungi</taxon>
        <taxon>Dikarya</taxon>
        <taxon>Basidiomycota</taxon>
        <taxon>Agaricomycotina</taxon>
        <taxon>Agaricomycetes</taxon>
        <taxon>Agaricomycetidae</taxon>
        <taxon>Agaricales</taxon>
        <taxon>Marasmiineae</taxon>
        <taxon>Omphalotaceae</taxon>
        <taxon>Marasmiellus</taxon>
    </lineage>
</organism>
<keyword evidence="4" id="KW-1185">Reference proteome</keyword>
<dbReference type="CDD" id="cd05233">
    <property type="entry name" value="SDR_c"/>
    <property type="match status" value="1"/>
</dbReference>
<dbReference type="PRINTS" id="PR00081">
    <property type="entry name" value="GDHRDH"/>
</dbReference>
<evidence type="ECO:0000256" key="1">
    <source>
        <dbReference type="ARBA" id="ARBA00006484"/>
    </source>
</evidence>
<comment type="similarity">
    <text evidence="1">Belongs to the short-chain dehydrogenases/reductases (SDR) family.</text>
</comment>
<dbReference type="EMBL" id="JBANRG010000050">
    <property type="protein sequence ID" value="KAK7444517.1"/>
    <property type="molecule type" value="Genomic_DNA"/>
</dbReference>
<gene>
    <name evidence="3" type="ORF">VKT23_015195</name>
</gene>
<evidence type="ECO:0000313" key="3">
    <source>
        <dbReference type="EMBL" id="KAK7444517.1"/>
    </source>
</evidence>
<protein>
    <recommendedName>
        <fullName evidence="5">NAD(P)-binding protein</fullName>
    </recommendedName>
</protein>
<evidence type="ECO:0008006" key="5">
    <source>
        <dbReference type="Google" id="ProtNLM"/>
    </source>
</evidence>
<sequence length="299" mass="32074">MIDLELQDVHVLVTGASGGIGLETANLFLEQGAKVTAHYNSNSSTISPLISKFGSAKIQAVQANLSSSESEISNLFAAAVQSFGPVQVVVNNHGIWPTHDAPLASMSLDQWRKTIDVNLTSTFLIVREYLSGLKKEGVTEEQKAKAAFVFVGSSAGKVGEAMHADYATSKSALFGLMLSMKNEIVKIAPKGRVNIVSPGWVKTPMAAEALKDPMVIYRALATTPLKKVGLPYDIATQIVFLSSNKVSGHVTGEILNVNGGLEGDFLNLEILEKTSGNSDVLFPVGRLLNLQEEIDYERI</sequence>
<dbReference type="InterPro" id="IPR002347">
    <property type="entry name" value="SDR_fam"/>
</dbReference>
<name>A0ABR1IY75_9AGAR</name>